<reference evidence="1 3" key="3">
    <citation type="submission" date="2019-07" db="EMBL/GenBank/DDBJ databases">
        <title>Whole genome shotgun sequence of Methylobacterium oxalidis NBRC 107715.</title>
        <authorList>
            <person name="Hosoyama A."/>
            <person name="Uohara A."/>
            <person name="Ohji S."/>
            <person name="Ichikawa N."/>
        </authorList>
    </citation>
    <scope>NUCLEOTIDE SEQUENCE [LARGE SCALE GENOMIC DNA]</scope>
    <source>
        <strain evidence="1 3">NBRC 107715</strain>
    </source>
</reference>
<dbReference type="Proteomes" id="UP000321960">
    <property type="component" value="Unassembled WGS sequence"/>
</dbReference>
<reference evidence="2" key="4">
    <citation type="submission" date="2023-01" db="EMBL/GenBank/DDBJ databases">
        <title>Draft genome sequence of Methylobacterium oxalidis strain NBRC 107715.</title>
        <authorList>
            <person name="Sun Q."/>
            <person name="Mori K."/>
        </authorList>
    </citation>
    <scope>NUCLEOTIDE SEQUENCE</scope>
    <source>
        <strain evidence="2">NBRC 107715</strain>
    </source>
</reference>
<reference evidence="4" key="2">
    <citation type="journal article" date="2019" name="Int. J. Syst. Evol. Microbiol.">
        <title>The Global Catalogue of Microorganisms (GCM) 10K type strain sequencing project: providing services to taxonomists for standard genome sequencing and annotation.</title>
        <authorList>
            <consortium name="The Broad Institute Genomics Platform"/>
            <consortium name="The Broad Institute Genome Sequencing Center for Infectious Disease"/>
            <person name="Wu L."/>
            <person name="Ma J."/>
        </authorList>
    </citation>
    <scope>NUCLEOTIDE SEQUENCE [LARGE SCALE GENOMIC DNA]</scope>
    <source>
        <strain evidence="4">NBRC 107715</strain>
    </source>
</reference>
<accession>A0A512JA90</accession>
<evidence type="ECO:0000313" key="2">
    <source>
        <dbReference type="EMBL" id="GLS67579.1"/>
    </source>
</evidence>
<dbReference type="EMBL" id="BSPK01000114">
    <property type="protein sequence ID" value="GLS67579.1"/>
    <property type="molecule type" value="Genomic_DNA"/>
</dbReference>
<dbReference type="RefSeq" id="WP_147028364.1">
    <property type="nucleotide sequence ID" value="NZ_BJZU01000126.1"/>
</dbReference>
<organism evidence="1 3">
    <name type="scientific">Methylobacterium oxalidis</name>
    <dbReference type="NCBI Taxonomy" id="944322"/>
    <lineage>
        <taxon>Bacteria</taxon>
        <taxon>Pseudomonadati</taxon>
        <taxon>Pseudomonadota</taxon>
        <taxon>Alphaproteobacteria</taxon>
        <taxon>Hyphomicrobiales</taxon>
        <taxon>Methylobacteriaceae</taxon>
        <taxon>Methylobacterium</taxon>
    </lineage>
</organism>
<keyword evidence="4" id="KW-1185">Reference proteome</keyword>
<dbReference type="Proteomes" id="UP001156856">
    <property type="component" value="Unassembled WGS sequence"/>
</dbReference>
<proteinExistence type="predicted"/>
<gene>
    <name evidence="2" type="ORF">GCM10007888_59630</name>
    <name evidence="1" type="ORF">MOX02_48990</name>
</gene>
<dbReference type="AlphaFoldDB" id="A0A512JA90"/>
<name>A0A512JA90_9HYPH</name>
<evidence type="ECO:0000313" key="4">
    <source>
        <dbReference type="Proteomes" id="UP001156856"/>
    </source>
</evidence>
<comment type="caution">
    <text evidence="1">The sequence shown here is derived from an EMBL/GenBank/DDBJ whole genome shotgun (WGS) entry which is preliminary data.</text>
</comment>
<dbReference type="OrthoDB" id="8008145at2"/>
<reference evidence="2" key="1">
    <citation type="journal article" date="2014" name="Int. J. Syst. Evol. Microbiol.">
        <title>Complete genome of a new Firmicutes species belonging to the dominant human colonic microbiota ('Ruminococcus bicirculans') reveals two chromosomes and a selective capacity to utilize plant glucans.</title>
        <authorList>
            <consortium name="NISC Comparative Sequencing Program"/>
            <person name="Wegmann U."/>
            <person name="Louis P."/>
            <person name="Goesmann A."/>
            <person name="Henrissat B."/>
            <person name="Duncan S.H."/>
            <person name="Flint H.J."/>
        </authorList>
    </citation>
    <scope>NUCLEOTIDE SEQUENCE</scope>
    <source>
        <strain evidence="2">NBRC 107715</strain>
    </source>
</reference>
<protein>
    <submittedName>
        <fullName evidence="1">Uncharacterized protein</fullName>
    </submittedName>
</protein>
<dbReference type="EMBL" id="BJZU01000126">
    <property type="protein sequence ID" value="GEP06861.1"/>
    <property type="molecule type" value="Genomic_DNA"/>
</dbReference>
<evidence type="ECO:0000313" key="3">
    <source>
        <dbReference type="Proteomes" id="UP000321960"/>
    </source>
</evidence>
<sequence length="101" mass="11376">MLALGMTRAKAETGGQYPEAVSDLVVDRLAMLLLQQMLSELARTYRMEGATAARLMLADIEREIAERLYLMCDVSPLIRNSRDVIRAVAMRVRAELRGEHI</sequence>
<evidence type="ECO:0000313" key="1">
    <source>
        <dbReference type="EMBL" id="GEP06861.1"/>
    </source>
</evidence>